<dbReference type="GO" id="GO:0017038">
    <property type="term" value="P:protein import"/>
    <property type="evidence" value="ECO:0007669"/>
    <property type="project" value="TreeGrafter"/>
</dbReference>
<feature type="signal peptide" evidence="8">
    <location>
        <begin position="1"/>
        <end position="22"/>
    </location>
</feature>
<evidence type="ECO:0000313" key="11">
    <source>
        <dbReference type="Proteomes" id="UP000318359"/>
    </source>
</evidence>
<dbReference type="Pfam" id="PF01618">
    <property type="entry name" value="MotA_ExbB"/>
    <property type="match status" value="1"/>
</dbReference>
<feature type="transmembrane region" description="Helical" evidence="7">
    <location>
        <begin position="405"/>
        <end position="424"/>
    </location>
</feature>
<dbReference type="AlphaFoldDB" id="A0A520M5K8"/>
<feature type="transmembrane region" description="Helical" evidence="7">
    <location>
        <begin position="366"/>
        <end position="393"/>
    </location>
</feature>
<dbReference type="InterPro" id="IPR002898">
    <property type="entry name" value="MotA_ExbB_proton_chnl"/>
</dbReference>
<evidence type="ECO:0000256" key="2">
    <source>
        <dbReference type="ARBA" id="ARBA00022475"/>
    </source>
</evidence>
<feature type="domain" description="MotA/TolQ/ExbB proton channel" evidence="9">
    <location>
        <begin position="333"/>
        <end position="441"/>
    </location>
</feature>
<evidence type="ECO:0000256" key="4">
    <source>
        <dbReference type="ARBA" id="ARBA00022989"/>
    </source>
</evidence>
<keyword evidence="6" id="KW-0813">Transport</keyword>
<feature type="transmembrane region" description="Helical" evidence="7">
    <location>
        <begin position="279"/>
        <end position="299"/>
    </location>
</feature>
<evidence type="ECO:0000256" key="6">
    <source>
        <dbReference type="RuleBase" id="RU004057"/>
    </source>
</evidence>
<evidence type="ECO:0000256" key="3">
    <source>
        <dbReference type="ARBA" id="ARBA00022692"/>
    </source>
</evidence>
<dbReference type="PIRSF" id="PIRSF037714">
    <property type="entry name" value="TolR"/>
    <property type="match status" value="1"/>
</dbReference>
<feature type="chain" id="PRO_5021702104" evidence="8">
    <location>
        <begin position="23"/>
        <end position="451"/>
    </location>
</feature>
<dbReference type="InterPro" id="IPR050790">
    <property type="entry name" value="ExbB/TolQ_transport"/>
</dbReference>
<keyword evidence="3 7" id="KW-0812">Transmembrane</keyword>
<comment type="caution">
    <text evidence="10">The sequence shown here is derived from an EMBL/GenBank/DDBJ whole genome shotgun (WGS) entry which is preliminary data.</text>
</comment>
<reference evidence="10 11" key="1">
    <citation type="submission" date="2019-02" db="EMBL/GenBank/DDBJ databases">
        <title>Prokaryotic population dynamics and viral predation in marine succession experiment using metagenomics: the confinement effect.</title>
        <authorList>
            <person name="Haro-Moreno J.M."/>
            <person name="Rodriguez-Valera F."/>
            <person name="Lopez-Perez M."/>
        </authorList>
    </citation>
    <scope>NUCLEOTIDE SEQUENCE [LARGE SCALE GENOMIC DNA]</scope>
    <source>
        <strain evidence="10">MED-G167</strain>
    </source>
</reference>
<keyword evidence="2" id="KW-1003">Cell membrane</keyword>
<comment type="similarity">
    <text evidence="6">Belongs to the exbB/tolQ family.</text>
</comment>
<evidence type="ECO:0000256" key="5">
    <source>
        <dbReference type="ARBA" id="ARBA00023136"/>
    </source>
</evidence>
<proteinExistence type="inferred from homology"/>
<keyword evidence="6" id="KW-0653">Protein transport</keyword>
<comment type="subcellular location">
    <subcellularLocation>
        <location evidence="1">Cell membrane</location>
        <topology evidence="1">Multi-pass membrane protein</topology>
    </subcellularLocation>
    <subcellularLocation>
        <location evidence="6">Membrane</location>
        <topology evidence="6">Multi-pass membrane protein</topology>
    </subcellularLocation>
</comment>
<dbReference type="EMBL" id="SHBM01000047">
    <property type="protein sequence ID" value="RZO16419.1"/>
    <property type="molecule type" value="Genomic_DNA"/>
</dbReference>
<dbReference type="Proteomes" id="UP000318359">
    <property type="component" value="Unassembled WGS sequence"/>
</dbReference>
<dbReference type="PANTHER" id="PTHR30625">
    <property type="entry name" value="PROTEIN TOLQ"/>
    <property type="match status" value="1"/>
</dbReference>
<accession>A0A520M5K8</accession>
<keyword evidence="4 7" id="KW-1133">Transmembrane helix</keyword>
<protein>
    <submittedName>
        <fullName evidence="10">MotA/TolQ/ExbB proton channel family protein</fullName>
    </submittedName>
</protein>
<sequence length="451" mass="50481">MKKLINLFILPLFLFSVLELKAQEVTLSEPVVVTDIEQLLELVKDSATLRTEEDKQRIANFNRSKQKQEKLLADARWLLKKESNREKKLTKQFEDNDARLSDLEEQLNLKIGTLGELFGVVRQLSGDAKSTYSQSLTNLEYPSRIEFLGNLAERKELPKINELERLWFEILNEMNASGKVTKFTSDVLDTSGNSAKYDVVRIGQFNAIADSSYLRFIPEEQSLEFLLKNPDGTRSALKKISNFEDGDYVEFSIDPTRGSLLNLILQNPSIFERVNQGGVVAYIILIILISGLALGAFRFRFLFESQKSLIEELESGKYNEGSPLKEIDEVLKQKNKLDQDELENKIEAILSSTGPTYEKSISLIKLLAAVAPLLGLLGTVVGMIATFQAITLFGTGDPKLMAGGISQALVTTMLGLIAAVPLLFMHNQLDTRSREIIQIIEEEAIGKIASK</sequence>
<evidence type="ECO:0000256" key="7">
    <source>
        <dbReference type="SAM" id="Phobius"/>
    </source>
</evidence>
<evidence type="ECO:0000259" key="9">
    <source>
        <dbReference type="Pfam" id="PF01618"/>
    </source>
</evidence>
<keyword evidence="8" id="KW-0732">Signal</keyword>
<evidence type="ECO:0000256" key="1">
    <source>
        <dbReference type="ARBA" id="ARBA00004651"/>
    </source>
</evidence>
<dbReference type="InterPro" id="IPR017270">
    <property type="entry name" value="MotA/TolQ/ExbB-rel"/>
</dbReference>
<evidence type="ECO:0000256" key="8">
    <source>
        <dbReference type="SAM" id="SignalP"/>
    </source>
</evidence>
<gene>
    <name evidence="10" type="ORF">EVB00_03025</name>
</gene>
<dbReference type="GO" id="GO:0005886">
    <property type="term" value="C:plasma membrane"/>
    <property type="evidence" value="ECO:0007669"/>
    <property type="project" value="UniProtKB-SubCell"/>
</dbReference>
<name>A0A520M5K8_9GAMM</name>
<dbReference type="PANTHER" id="PTHR30625:SF11">
    <property type="entry name" value="MOTA_TOLQ_EXBB PROTON CHANNEL DOMAIN-CONTAINING PROTEIN"/>
    <property type="match status" value="1"/>
</dbReference>
<evidence type="ECO:0000313" key="10">
    <source>
        <dbReference type="EMBL" id="RZO16419.1"/>
    </source>
</evidence>
<organism evidence="10 11">
    <name type="scientific">SAR86 cluster bacterium</name>
    <dbReference type="NCBI Taxonomy" id="2030880"/>
    <lineage>
        <taxon>Bacteria</taxon>
        <taxon>Pseudomonadati</taxon>
        <taxon>Pseudomonadota</taxon>
        <taxon>Gammaproteobacteria</taxon>
        <taxon>SAR86 cluster</taxon>
    </lineage>
</organism>
<keyword evidence="5 7" id="KW-0472">Membrane</keyword>